<dbReference type="Gene3D" id="1.10.110.10">
    <property type="entry name" value="Plant lipid-transfer and hydrophobic proteins"/>
    <property type="match status" value="1"/>
</dbReference>
<keyword evidence="4" id="KW-1185">Reference proteome</keyword>
<dbReference type="InterPro" id="IPR036312">
    <property type="entry name" value="Bifun_inhib/LTP/seed_sf"/>
</dbReference>
<dbReference type="Proteomes" id="UP000825935">
    <property type="component" value="Chromosome 27"/>
</dbReference>
<dbReference type="EMBL" id="CM035432">
    <property type="protein sequence ID" value="KAH7295737.1"/>
    <property type="molecule type" value="Genomic_DNA"/>
</dbReference>
<dbReference type="SUPFAM" id="SSF47699">
    <property type="entry name" value="Bifunctional inhibitor/lipid-transfer protein/seed storage 2S albumin"/>
    <property type="match status" value="1"/>
</dbReference>
<evidence type="ECO:0000313" key="3">
    <source>
        <dbReference type="EMBL" id="KAH7295737.1"/>
    </source>
</evidence>
<sequence>MALRNRSSISCLRSGALLVVVMAIVLVLTTSTAEAACSSTNDLLNNCMSYIVGQNPSAPPYSSTCCRLLRSNGASCICSKIPKNAGSLVSKAAIKNLRSSCKLSYTCPGF</sequence>
<feature type="signal peptide" evidence="1">
    <location>
        <begin position="1"/>
        <end position="35"/>
    </location>
</feature>
<name>A0A8T2RJ43_CERRI</name>
<dbReference type="InterPro" id="IPR016140">
    <property type="entry name" value="Bifunc_inhib/LTP/seed_store"/>
</dbReference>
<dbReference type="PANTHER" id="PTHR33286">
    <property type="entry name" value="BIFUNCTIONAL INHIBITOR/LIPID-TRANSFER PROTEIN/SEED STORAGE 2S ALBUMIN SUPERFAMILY PROTEIN"/>
    <property type="match status" value="1"/>
</dbReference>
<gene>
    <name evidence="3" type="ORF">KP509_27G063400</name>
</gene>
<comment type="caution">
    <text evidence="3">The sequence shown here is derived from an EMBL/GenBank/DDBJ whole genome shotgun (WGS) entry which is preliminary data.</text>
</comment>
<evidence type="ECO:0000313" key="4">
    <source>
        <dbReference type="Proteomes" id="UP000825935"/>
    </source>
</evidence>
<dbReference type="AlphaFoldDB" id="A0A8T2RJ43"/>
<proteinExistence type="predicted"/>
<protein>
    <recommendedName>
        <fullName evidence="2">Bifunctional inhibitor/plant lipid transfer protein/seed storage helical domain-containing protein</fullName>
    </recommendedName>
</protein>
<evidence type="ECO:0000259" key="2">
    <source>
        <dbReference type="Pfam" id="PF14368"/>
    </source>
</evidence>
<evidence type="ECO:0000256" key="1">
    <source>
        <dbReference type="SAM" id="SignalP"/>
    </source>
</evidence>
<feature type="chain" id="PRO_5035727920" description="Bifunctional inhibitor/plant lipid transfer protein/seed storage helical domain-containing protein" evidence="1">
    <location>
        <begin position="36"/>
        <end position="110"/>
    </location>
</feature>
<reference evidence="3 4" key="1">
    <citation type="submission" date="2021-08" db="EMBL/GenBank/DDBJ databases">
        <title>WGS assembly of Ceratopteris richardii.</title>
        <authorList>
            <person name="Marchant D.B."/>
            <person name="Chen G."/>
            <person name="Jenkins J."/>
            <person name="Shu S."/>
            <person name="Leebens-Mack J."/>
            <person name="Grimwood J."/>
            <person name="Schmutz J."/>
            <person name="Soltis P."/>
            <person name="Soltis D."/>
            <person name="Chen Z.-H."/>
        </authorList>
    </citation>
    <scope>NUCLEOTIDE SEQUENCE [LARGE SCALE GENOMIC DNA]</scope>
    <source>
        <strain evidence="3">Whitten #5841</strain>
        <tissue evidence="3">Leaf</tissue>
    </source>
</reference>
<dbReference type="Pfam" id="PF14368">
    <property type="entry name" value="LTP_2"/>
    <property type="match status" value="1"/>
</dbReference>
<feature type="domain" description="Bifunctional inhibitor/plant lipid transfer protein/seed storage helical" evidence="2">
    <location>
        <begin position="21"/>
        <end position="104"/>
    </location>
</feature>
<dbReference type="PANTHER" id="PTHR33286:SF1">
    <property type="entry name" value="OS01G0800600 PROTEIN"/>
    <property type="match status" value="1"/>
</dbReference>
<keyword evidence="1" id="KW-0732">Signal</keyword>
<dbReference type="OrthoDB" id="653734at2759"/>
<accession>A0A8T2RJ43</accession>
<organism evidence="3 4">
    <name type="scientific">Ceratopteris richardii</name>
    <name type="common">Triangle waterfern</name>
    <dbReference type="NCBI Taxonomy" id="49495"/>
    <lineage>
        <taxon>Eukaryota</taxon>
        <taxon>Viridiplantae</taxon>
        <taxon>Streptophyta</taxon>
        <taxon>Embryophyta</taxon>
        <taxon>Tracheophyta</taxon>
        <taxon>Polypodiopsida</taxon>
        <taxon>Polypodiidae</taxon>
        <taxon>Polypodiales</taxon>
        <taxon>Pteridineae</taxon>
        <taxon>Pteridaceae</taxon>
        <taxon>Parkerioideae</taxon>
        <taxon>Ceratopteris</taxon>
    </lineage>
</organism>